<dbReference type="SMART" id="SM00355">
    <property type="entry name" value="ZnF_C2H2"/>
    <property type="match status" value="5"/>
</dbReference>
<proteinExistence type="inferred from homology"/>
<dbReference type="OrthoDB" id="8895262at2759"/>
<sequence length="325" mass="36252">MNHHITRKSLQCPHCEDTYLTKTTLETHITQTHDPDSFRCGLCKLRLSSQKMLQNHIRAEHTNEKPYPCKICGVETASYKLLRTHVVHHHKETLPHFKCGKCEQTSISRAHIKNHEETHNPDRTRYSCSTCGATYAKIYSLRDHVNAVHANVYKTVGSSSRLAVDAGKQEIFSYGQKVIVSGVPAGTDGHHHLATMGFYDKGGVEFIAVDLKGNIRSGDKLLGKIEWADNSCPWANMRITVSNCLDARNIIIQPQGDIACGGCCFRSGLCSSMVKYDILVGRQTVGTMEERGDDRGPKVEFPVTLSPATKGVIAVLSFMIYDSYW</sequence>
<evidence type="ECO:0000256" key="3">
    <source>
        <dbReference type="ARBA" id="ARBA00022737"/>
    </source>
</evidence>
<comment type="similarity">
    <text evidence="7">Belongs to the snail C2H2-type zinc-finger protein family.</text>
</comment>
<dbReference type="SUPFAM" id="SSF57667">
    <property type="entry name" value="beta-beta-alpha zinc fingers"/>
    <property type="match status" value="2"/>
</dbReference>
<dbReference type="InterPro" id="IPR013087">
    <property type="entry name" value="Znf_C2H2_type"/>
</dbReference>
<evidence type="ECO:0000313" key="10">
    <source>
        <dbReference type="EMBL" id="OXA38232.1"/>
    </source>
</evidence>
<evidence type="ECO:0000256" key="1">
    <source>
        <dbReference type="ARBA" id="ARBA00004123"/>
    </source>
</evidence>
<keyword evidence="4 8" id="KW-0863">Zinc-finger</keyword>
<gene>
    <name evidence="10" type="ORF">Fcan01_26974</name>
</gene>
<evidence type="ECO:0000256" key="2">
    <source>
        <dbReference type="ARBA" id="ARBA00022723"/>
    </source>
</evidence>
<evidence type="ECO:0000256" key="8">
    <source>
        <dbReference type="PROSITE-ProRule" id="PRU00042"/>
    </source>
</evidence>
<dbReference type="AlphaFoldDB" id="A0A226CY30"/>
<feature type="domain" description="C2H2-type" evidence="9">
    <location>
        <begin position="126"/>
        <end position="154"/>
    </location>
</feature>
<protein>
    <submittedName>
        <fullName evidence="10">Myoneurin</fullName>
    </submittedName>
</protein>
<comment type="subcellular location">
    <subcellularLocation>
        <location evidence="1">Nucleus</location>
    </subcellularLocation>
</comment>
<accession>A0A226CY30</accession>
<comment type="caution">
    <text evidence="10">The sequence shown here is derived from an EMBL/GenBank/DDBJ whole genome shotgun (WGS) entry which is preliminary data.</text>
</comment>
<dbReference type="PANTHER" id="PTHR24388">
    <property type="entry name" value="ZINC FINGER PROTEIN"/>
    <property type="match status" value="1"/>
</dbReference>
<evidence type="ECO:0000256" key="7">
    <source>
        <dbReference type="ARBA" id="ARBA00037948"/>
    </source>
</evidence>
<feature type="domain" description="C2H2-type" evidence="9">
    <location>
        <begin position="38"/>
        <end position="66"/>
    </location>
</feature>
<keyword evidence="6" id="KW-0539">Nucleus</keyword>
<dbReference type="PANTHER" id="PTHR24388:SF54">
    <property type="entry name" value="PROTEIN ESCARGOT"/>
    <property type="match status" value="1"/>
</dbReference>
<dbReference type="Pfam" id="PF13912">
    <property type="entry name" value="zf-C2H2_6"/>
    <property type="match status" value="2"/>
</dbReference>
<feature type="domain" description="C2H2-type" evidence="9">
    <location>
        <begin position="97"/>
        <end position="124"/>
    </location>
</feature>
<keyword evidence="5" id="KW-0862">Zinc</keyword>
<reference evidence="10 11" key="1">
    <citation type="submission" date="2015-12" db="EMBL/GenBank/DDBJ databases">
        <title>The genome of Folsomia candida.</title>
        <authorList>
            <person name="Faddeeva A."/>
            <person name="Derks M.F."/>
            <person name="Anvar Y."/>
            <person name="Smit S."/>
            <person name="Van Straalen N."/>
            <person name="Roelofs D."/>
        </authorList>
    </citation>
    <scope>NUCLEOTIDE SEQUENCE [LARGE SCALE GENOMIC DNA]</scope>
    <source>
        <strain evidence="10 11">VU population</strain>
        <tissue evidence="10">Whole body</tissue>
    </source>
</reference>
<keyword evidence="11" id="KW-1185">Reference proteome</keyword>
<evidence type="ECO:0000313" key="11">
    <source>
        <dbReference type="Proteomes" id="UP000198287"/>
    </source>
</evidence>
<dbReference type="Proteomes" id="UP000198287">
    <property type="component" value="Unassembled WGS sequence"/>
</dbReference>
<dbReference type="InterPro" id="IPR036236">
    <property type="entry name" value="Znf_C2H2_sf"/>
</dbReference>
<evidence type="ECO:0000259" key="9">
    <source>
        <dbReference type="PROSITE" id="PS50157"/>
    </source>
</evidence>
<evidence type="ECO:0000256" key="4">
    <source>
        <dbReference type="ARBA" id="ARBA00022771"/>
    </source>
</evidence>
<dbReference type="GO" id="GO:0000981">
    <property type="term" value="F:DNA-binding transcription factor activity, RNA polymerase II-specific"/>
    <property type="evidence" value="ECO:0007669"/>
    <property type="project" value="TreeGrafter"/>
</dbReference>
<dbReference type="EMBL" id="LNIX01000047">
    <property type="protein sequence ID" value="OXA38232.1"/>
    <property type="molecule type" value="Genomic_DNA"/>
</dbReference>
<keyword evidence="2" id="KW-0479">Metal-binding</keyword>
<evidence type="ECO:0000256" key="6">
    <source>
        <dbReference type="ARBA" id="ARBA00023242"/>
    </source>
</evidence>
<dbReference type="PROSITE" id="PS50157">
    <property type="entry name" value="ZINC_FINGER_C2H2_2"/>
    <property type="match status" value="3"/>
</dbReference>
<keyword evidence="3" id="KW-0677">Repeat</keyword>
<dbReference type="InterPro" id="IPR050527">
    <property type="entry name" value="Snail/Krueppel_Znf"/>
</dbReference>
<dbReference type="PROSITE" id="PS00028">
    <property type="entry name" value="ZINC_FINGER_C2H2_1"/>
    <property type="match status" value="3"/>
</dbReference>
<dbReference type="GO" id="GO:0005634">
    <property type="term" value="C:nucleus"/>
    <property type="evidence" value="ECO:0007669"/>
    <property type="project" value="UniProtKB-SubCell"/>
</dbReference>
<dbReference type="GO" id="GO:0000978">
    <property type="term" value="F:RNA polymerase II cis-regulatory region sequence-specific DNA binding"/>
    <property type="evidence" value="ECO:0007669"/>
    <property type="project" value="TreeGrafter"/>
</dbReference>
<organism evidence="10 11">
    <name type="scientific">Folsomia candida</name>
    <name type="common">Springtail</name>
    <dbReference type="NCBI Taxonomy" id="158441"/>
    <lineage>
        <taxon>Eukaryota</taxon>
        <taxon>Metazoa</taxon>
        <taxon>Ecdysozoa</taxon>
        <taxon>Arthropoda</taxon>
        <taxon>Hexapoda</taxon>
        <taxon>Collembola</taxon>
        <taxon>Entomobryomorpha</taxon>
        <taxon>Isotomoidea</taxon>
        <taxon>Isotomidae</taxon>
        <taxon>Proisotominae</taxon>
        <taxon>Folsomia</taxon>
    </lineage>
</organism>
<evidence type="ECO:0000256" key="5">
    <source>
        <dbReference type="ARBA" id="ARBA00022833"/>
    </source>
</evidence>
<name>A0A226CY30_FOLCA</name>
<dbReference type="Gene3D" id="3.30.160.60">
    <property type="entry name" value="Classic Zinc Finger"/>
    <property type="match status" value="3"/>
</dbReference>
<dbReference type="GO" id="GO:0008270">
    <property type="term" value="F:zinc ion binding"/>
    <property type="evidence" value="ECO:0007669"/>
    <property type="project" value="UniProtKB-KW"/>
</dbReference>